<dbReference type="Proteomes" id="UP000826212">
    <property type="component" value="Chromosome"/>
</dbReference>
<keyword evidence="1" id="KW-0808">Transferase</keyword>
<evidence type="ECO:0000313" key="2">
    <source>
        <dbReference type="Proteomes" id="UP000826212"/>
    </source>
</evidence>
<organism evidence="1 2">
    <name type="scientific">Halosquirtibacter laminarini</name>
    <dbReference type="NCBI Taxonomy" id="3374600"/>
    <lineage>
        <taxon>Bacteria</taxon>
        <taxon>Pseudomonadati</taxon>
        <taxon>Bacteroidota</taxon>
        <taxon>Bacteroidia</taxon>
        <taxon>Marinilabiliales</taxon>
        <taxon>Prolixibacteraceae</taxon>
        <taxon>Halosquirtibacter</taxon>
    </lineage>
</organism>
<protein>
    <submittedName>
        <fullName evidence="1">2-amino-4-hydroxy-6-hydroxymethyldihydropteridine diphosphokinase</fullName>
        <ecNumber evidence="1">2.7.6.3</ecNumber>
    </submittedName>
</protein>
<keyword evidence="2" id="KW-1185">Reference proteome</keyword>
<gene>
    <name evidence="1" type="primary">folK</name>
    <name evidence="1" type="ORF">K4L44_15920</name>
</gene>
<dbReference type="EMBL" id="CP081303">
    <property type="protein sequence ID" value="QZE16023.1"/>
    <property type="molecule type" value="Genomic_DNA"/>
</dbReference>
<proteinExistence type="predicted"/>
<name>A0AC61NJV0_9BACT</name>
<accession>A0AC61NJV0</accession>
<dbReference type="EC" id="2.7.6.3" evidence="1"/>
<evidence type="ECO:0000313" key="1">
    <source>
        <dbReference type="EMBL" id="QZE16023.1"/>
    </source>
</evidence>
<sequence length="125" mass="14394">MMNKVIISLGSNISPDHNIPSAILLLSLKHRLLDITKVEITDPIGIEDQSKFHNAALLVETWFSQDAFNTFLKEIEDTLLRDRSAPKFGPRTIDLDIVVWNGNIVDNDYYKRDFLKRHTDMLLNN</sequence>
<reference evidence="1" key="1">
    <citation type="submission" date="2021-08" db="EMBL/GenBank/DDBJ databases">
        <title>Novel anaerobic bacterium isolated from sea squirt in East Sea, Republic of Korea.</title>
        <authorList>
            <person name="Nguyen T.H."/>
            <person name="Li Z."/>
            <person name="Lee Y.-J."/>
            <person name="Ko J."/>
            <person name="Kim S.-G."/>
        </authorList>
    </citation>
    <scope>NUCLEOTIDE SEQUENCE</scope>
    <source>
        <strain evidence="1">KCTC 25031</strain>
    </source>
</reference>